<dbReference type="Proteomes" id="UP000051638">
    <property type="component" value="Unassembled WGS sequence"/>
</dbReference>
<organism evidence="1 2">
    <name type="scientific">Loigolactobacillus rennini DSM 20253</name>
    <dbReference type="NCBI Taxonomy" id="1423796"/>
    <lineage>
        <taxon>Bacteria</taxon>
        <taxon>Bacillati</taxon>
        <taxon>Bacillota</taxon>
        <taxon>Bacilli</taxon>
        <taxon>Lactobacillales</taxon>
        <taxon>Lactobacillaceae</taxon>
        <taxon>Loigolactobacillus</taxon>
    </lineage>
</organism>
<dbReference type="AlphaFoldDB" id="A0A0R2DDU7"/>
<dbReference type="PATRIC" id="fig|1423796.3.peg.636"/>
<dbReference type="STRING" id="1423796.FC24_GL000618"/>
<dbReference type="Gene3D" id="3.30.2310.20">
    <property type="entry name" value="RelE-like"/>
    <property type="match status" value="1"/>
</dbReference>
<evidence type="ECO:0000313" key="2">
    <source>
        <dbReference type="Proteomes" id="UP000051638"/>
    </source>
</evidence>
<dbReference type="InterPro" id="IPR035093">
    <property type="entry name" value="RelE/ParE_toxin_dom_sf"/>
</dbReference>
<evidence type="ECO:0008006" key="3">
    <source>
        <dbReference type="Google" id="ProtNLM"/>
    </source>
</evidence>
<dbReference type="EMBL" id="AYYI01000021">
    <property type="protein sequence ID" value="KRM98982.1"/>
    <property type="molecule type" value="Genomic_DNA"/>
</dbReference>
<dbReference type="Pfam" id="PF05015">
    <property type="entry name" value="HigB-like_toxin"/>
    <property type="match status" value="1"/>
</dbReference>
<name>A0A0R2DDU7_9LACO</name>
<dbReference type="PANTHER" id="PTHR40266">
    <property type="entry name" value="TOXIN HIGB-1"/>
    <property type="match status" value="1"/>
</dbReference>
<proteinExistence type="predicted"/>
<reference evidence="1 2" key="1">
    <citation type="journal article" date="2015" name="Genome Announc.">
        <title>Expanding the biotechnology potential of lactobacilli through comparative genomics of 213 strains and associated genera.</title>
        <authorList>
            <person name="Sun Z."/>
            <person name="Harris H.M."/>
            <person name="McCann A."/>
            <person name="Guo C."/>
            <person name="Argimon S."/>
            <person name="Zhang W."/>
            <person name="Yang X."/>
            <person name="Jeffery I.B."/>
            <person name="Cooney J.C."/>
            <person name="Kagawa T.F."/>
            <person name="Liu W."/>
            <person name="Song Y."/>
            <person name="Salvetti E."/>
            <person name="Wrobel A."/>
            <person name="Rasinkangas P."/>
            <person name="Parkhill J."/>
            <person name="Rea M.C."/>
            <person name="O'Sullivan O."/>
            <person name="Ritari J."/>
            <person name="Douillard F.P."/>
            <person name="Paul Ross R."/>
            <person name="Yang R."/>
            <person name="Briner A.E."/>
            <person name="Felis G.E."/>
            <person name="de Vos W.M."/>
            <person name="Barrangou R."/>
            <person name="Klaenhammer T.R."/>
            <person name="Caufield P.W."/>
            <person name="Cui Y."/>
            <person name="Zhang H."/>
            <person name="O'Toole P.W."/>
        </authorList>
    </citation>
    <scope>NUCLEOTIDE SEQUENCE [LARGE SCALE GENOMIC DNA]</scope>
    <source>
        <strain evidence="1 2">DSM 20253</strain>
    </source>
</reference>
<dbReference type="RefSeq" id="WP_057873436.1">
    <property type="nucleotide sequence ID" value="NZ_AYYI01000021.1"/>
</dbReference>
<sequence length="94" mass="11234">MIKDFADKETEKVYQQKFSKKLPVNIQRIALRKLMMIDNANDIMDLTVPPANHLEYLAGKRKGQQSIRINKQYRICFVLKDRNEFYDVEIVDYH</sequence>
<dbReference type="InterPro" id="IPR007711">
    <property type="entry name" value="HigB-1"/>
</dbReference>
<gene>
    <name evidence="1" type="ORF">FC24_GL000618</name>
</gene>
<protein>
    <recommendedName>
        <fullName evidence="3">Plasmid maintenance system killer protein</fullName>
    </recommendedName>
</protein>
<comment type="caution">
    <text evidence="1">The sequence shown here is derived from an EMBL/GenBank/DDBJ whole genome shotgun (WGS) entry which is preliminary data.</text>
</comment>
<dbReference type="SUPFAM" id="SSF143011">
    <property type="entry name" value="RelE-like"/>
    <property type="match status" value="1"/>
</dbReference>
<dbReference type="PANTHER" id="PTHR40266:SF2">
    <property type="entry name" value="TOXIN HIGB-1"/>
    <property type="match status" value="1"/>
</dbReference>
<evidence type="ECO:0000313" key="1">
    <source>
        <dbReference type="EMBL" id="KRM98982.1"/>
    </source>
</evidence>
<dbReference type="OrthoDB" id="9801102at2"/>
<keyword evidence="2" id="KW-1185">Reference proteome</keyword>
<accession>A0A0R2DDU7</accession>